<dbReference type="GO" id="GO:0022857">
    <property type="term" value="F:transmembrane transporter activity"/>
    <property type="evidence" value="ECO:0007669"/>
    <property type="project" value="UniProtKB-UniRule"/>
</dbReference>
<dbReference type="PANTHER" id="PTHR35011">
    <property type="entry name" value="2,3-DIKETO-L-GULONATE TRAP TRANSPORTER SMALL PERMEASE PROTEIN YIAM"/>
    <property type="match status" value="1"/>
</dbReference>
<comment type="similarity">
    <text evidence="8 9">Belongs to the TRAP transporter small permease family.</text>
</comment>
<keyword evidence="3" id="KW-1003">Cell membrane</keyword>
<proteinExistence type="inferred from homology"/>
<evidence type="ECO:0000256" key="8">
    <source>
        <dbReference type="ARBA" id="ARBA00038436"/>
    </source>
</evidence>
<evidence type="ECO:0000256" key="7">
    <source>
        <dbReference type="ARBA" id="ARBA00023136"/>
    </source>
</evidence>
<dbReference type="GO" id="GO:0005886">
    <property type="term" value="C:plasma membrane"/>
    <property type="evidence" value="ECO:0007669"/>
    <property type="project" value="UniProtKB-SubCell"/>
</dbReference>
<feature type="transmembrane region" description="Helical" evidence="9">
    <location>
        <begin position="106"/>
        <end position="127"/>
    </location>
</feature>
<dbReference type="InterPro" id="IPR055348">
    <property type="entry name" value="DctQ"/>
</dbReference>
<comment type="subcellular location">
    <subcellularLocation>
        <location evidence="1 9">Cell inner membrane</location>
        <topology evidence="1 9">Multi-pass membrane protein</topology>
    </subcellularLocation>
</comment>
<dbReference type="EMBL" id="JAOCDH010000001">
    <property type="protein sequence ID" value="MDH0700048.1"/>
    <property type="molecule type" value="Genomic_DNA"/>
</dbReference>
<dbReference type="InterPro" id="IPR007387">
    <property type="entry name" value="TRAP_DctQ"/>
</dbReference>
<feature type="transmembrane region" description="Helical" evidence="9">
    <location>
        <begin position="67"/>
        <end position="85"/>
    </location>
</feature>
<comment type="function">
    <text evidence="9">Part of the tripartite ATP-independent periplasmic (TRAP) transport system.</text>
</comment>
<dbReference type="GO" id="GO:0015740">
    <property type="term" value="P:C4-dicarboxylate transport"/>
    <property type="evidence" value="ECO:0007669"/>
    <property type="project" value="TreeGrafter"/>
</dbReference>
<dbReference type="RefSeq" id="WP_196456129.1">
    <property type="nucleotide sequence ID" value="NZ_JAOCDH010000001.1"/>
</dbReference>
<organism evidence="11 12">
    <name type="scientific">Ectopseudomonas toyotomiensis</name>
    <dbReference type="NCBI Taxonomy" id="554344"/>
    <lineage>
        <taxon>Bacteria</taxon>
        <taxon>Pseudomonadati</taxon>
        <taxon>Pseudomonadota</taxon>
        <taxon>Gammaproteobacteria</taxon>
        <taxon>Pseudomonadales</taxon>
        <taxon>Pseudomonadaceae</taxon>
        <taxon>Ectopseudomonas</taxon>
    </lineage>
</organism>
<comment type="subunit">
    <text evidence="9">The complex comprises the extracytoplasmic solute receptor protein and the two transmembrane proteins.</text>
</comment>
<comment type="caution">
    <text evidence="11">The sequence shown here is derived from an EMBL/GenBank/DDBJ whole genome shotgun (WGS) entry which is preliminary data.</text>
</comment>
<keyword evidence="5 9" id="KW-0812">Transmembrane</keyword>
<evidence type="ECO:0000256" key="5">
    <source>
        <dbReference type="ARBA" id="ARBA00022692"/>
    </source>
</evidence>
<evidence type="ECO:0000256" key="2">
    <source>
        <dbReference type="ARBA" id="ARBA00022448"/>
    </source>
</evidence>
<protein>
    <recommendedName>
        <fullName evidence="9">TRAP transporter small permease protein</fullName>
    </recommendedName>
</protein>
<feature type="domain" description="Tripartite ATP-independent periplasmic transporters DctQ component" evidence="10">
    <location>
        <begin position="43"/>
        <end position="172"/>
    </location>
</feature>
<keyword evidence="4 9" id="KW-0997">Cell inner membrane</keyword>
<dbReference type="Pfam" id="PF04290">
    <property type="entry name" value="DctQ"/>
    <property type="match status" value="1"/>
</dbReference>
<reference evidence="11" key="1">
    <citation type="submission" date="2022-09" db="EMBL/GenBank/DDBJ databases">
        <title>Intensive care unit water sources are persistently colonized with multi-drug resistant bacteria and are the site of extensive horizontal gene transfer of antibiotic resistance genes.</title>
        <authorList>
            <person name="Diorio-Toth L."/>
        </authorList>
    </citation>
    <scope>NUCLEOTIDE SEQUENCE</scope>
    <source>
        <strain evidence="11">GD03863</strain>
    </source>
</reference>
<keyword evidence="2 9" id="KW-0813">Transport</keyword>
<dbReference type="Proteomes" id="UP001161137">
    <property type="component" value="Unassembled WGS sequence"/>
</dbReference>
<evidence type="ECO:0000256" key="6">
    <source>
        <dbReference type="ARBA" id="ARBA00022989"/>
    </source>
</evidence>
<evidence type="ECO:0000313" key="12">
    <source>
        <dbReference type="Proteomes" id="UP001161137"/>
    </source>
</evidence>
<evidence type="ECO:0000256" key="9">
    <source>
        <dbReference type="RuleBase" id="RU369079"/>
    </source>
</evidence>
<evidence type="ECO:0000259" key="10">
    <source>
        <dbReference type="Pfam" id="PF04290"/>
    </source>
</evidence>
<evidence type="ECO:0000256" key="4">
    <source>
        <dbReference type="ARBA" id="ARBA00022519"/>
    </source>
</evidence>
<evidence type="ECO:0000256" key="3">
    <source>
        <dbReference type="ARBA" id="ARBA00022475"/>
    </source>
</evidence>
<evidence type="ECO:0000313" key="11">
    <source>
        <dbReference type="EMBL" id="MDH0700048.1"/>
    </source>
</evidence>
<sequence length="188" mass="20070">MMTAQTSDNDALHSGALAQMARWADSAIVAASVAVVITALVAMFVALMAEVVVRYLTNQGMGWPTEMPNILFPWLVMGGIVLAAQRGQHIAVTAIQGWLGRGGNRLLLTGHQLLITATFFYLAWVGLDVIEITGGEIYPVTGISARWAYLAMITGFVGLGLTALTTLVHLLQAGDPLAVRAHNIEDEL</sequence>
<keyword evidence="7 9" id="KW-0472">Membrane</keyword>
<feature type="transmembrane region" description="Helical" evidence="9">
    <location>
        <begin position="147"/>
        <end position="171"/>
    </location>
</feature>
<evidence type="ECO:0000256" key="1">
    <source>
        <dbReference type="ARBA" id="ARBA00004429"/>
    </source>
</evidence>
<name>A0AA42IIH6_9GAMM</name>
<dbReference type="AlphaFoldDB" id="A0AA42IIH6"/>
<accession>A0AA42IIH6</accession>
<gene>
    <name evidence="11" type="ORF">N5D41_00950</name>
</gene>
<dbReference type="PANTHER" id="PTHR35011:SF2">
    <property type="entry name" value="2,3-DIKETO-L-GULONATE TRAP TRANSPORTER SMALL PERMEASE PROTEIN YIAM"/>
    <property type="match status" value="1"/>
</dbReference>
<feature type="transmembrane region" description="Helical" evidence="9">
    <location>
        <begin position="27"/>
        <end position="47"/>
    </location>
</feature>
<keyword evidence="6 9" id="KW-1133">Transmembrane helix</keyword>